<protein>
    <submittedName>
        <fullName evidence="1">Ferredoxin</fullName>
    </submittedName>
</protein>
<accession>A0ABW1Z5G5</accession>
<name>A0ABW1Z5G5_9BACT</name>
<dbReference type="Gene3D" id="3.40.30.10">
    <property type="entry name" value="Glutaredoxin"/>
    <property type="match status" value="1"/>
</dbReference>
<evidence type="ECO:0000313" key="1">
    <source>
        <dbReference type="EMBL" id="MFC6644235.1"/>
    </source>
</evidence>
<proteinExistence type="predicted"/>
<gene>
    <name evidence="1" type="ORF">ACFQBQ_01235</name>
</gene>
<dbReference type="EMBL" id="JBHSWI010000001">
    <property type="protein sequence ID" value="MFC6644235.1"/>
    <property type="molecule type" value="Genomic_DNA"/>
</dbReference>
<dbReference type="CDD" id="cd02980">
    <property type="entry name" value="TRX_Fd_family"/>
    <property type="match status" value="1"/>
</dbReference>
<dbReference type="RefSeq" id="WP_263372176.1">
    <property type="nucleotide sequence ID" value="NZ_JAGSYD010000004.1"/>
</dbReference>
<reference evidence="2" key="1">
    <citation type="journal article" date="2019" name="Int. J. Syst. Evol. Microbiol.">
        <title>The Global Catalogue of Microorganisms (GCM) 10K type strain sequencing project: providing services to taxonomists for standard genome sequencing and annotation.</title>
        <authorList>
            <consortium name="The Broad Institute Genomics Platform"/>
            <consortium name="The Broad Institute Genome Sequencing Center for Infectious Disease"/>
            <person name="Wu L."/>
            <person name="Ma J."/>
        </authorList>
    </citation>
    <scope>NUCLEOTIDE SEQUENCE [LARGE SCALE GENOMIC DNA]</scope>
    <source>
        <strain evidence="2">CGMCC 1.16026</strain>
    </source>
</reference>
<keyword evidence="2" id="KW-1185">Reference proteome</keyword>
<dbReference type="Proteomes" id="UP001596391">
    <property type="component" value="Unassembled WGS sequence"/>
</dbReference>
<sequence length="118" mass="13242">MPNYDHHVFICTNERGPDASRPSCGHEKSKAFKGLLKDAAKKAGLKGRVRVQETGCLDQCEHAPVVVVYPEAVWYGFVGKKDLVEIVEQHLVGGKPVERLRLPESCINNEHCPHREKK</sequence>
<dbReference type="SUPFAM" id="SSF52833">
    <property type="entry name" value="Thioredoxin-like"/>
    <property type="match status" value="1"/>
</dbReference>
<comment type="caution">
    <text evidence="1">The sequence shown here is derived from an EMBL/GenBank/DDBJ whole genome shotgun (WGS) entry which is preliminary data.</text>
</comment>
<organism evidence="1 2">
    <name type="scientific">Granulicella cerasi</name>
    <dbReference type="NCBI Taxonomy" id="741063"/>
    <lineage>
        <taxon>Bacteria</taxon>
        <taxon>Pseudomonadati</taxon>
        <taxon>Acidobacteriota</taxon>
        <taxon>Terriglobia</taxon>
        <taxon>Terriglobales</taxon>
        <taxon>Acidobacteriaceae</taxon>
        <taxon>Granulicella</taxon>
    </lineage>
</organism>
<evidence type="ECO:0000313" key="2">
    <source>
        <dbReference type="Proteomes" id="UP001596391"/>
    </source>
</evidence>
<dbReference type="InterPro" id="IPR036249">
    <property type="entry name" value="Thioredoxin-like_sf"/>
</dbReference>